<gene>
    <name evidence="1" type="ORF">Fot_19369</name>
</gene>
<dbReference type="EMBL" id="JBFOLJ010000005">
    <property type="protein sequence ID" value="KAL2537978.1"/>
    <property type="molecule type" value="Genomic_DNA"/>
</dbReference>
<proteinExistence type="predicted"/>
<comment type="caution">
    <text evidence="1">The sequence shown here is derived from an EMBL/GenBank/DDBJ whole genome shotgun (WGS) entry which is preliminary data.</text>
</comment>
<evidence type="ECO:0000313" key="1">
    <source>
        <dbReference type="EMBL" id="KAL2537978.1"/>
    </source>
</evidence>
<sequence length="130" mass="13408">MGSQVCCVRCRTIRLVAETEAGVAGCEQLGRDMTPFSVASNNSSTSSKISLRGLAFVLASGPILIPSVMSSQMCSVHCRNIRLVPETEGGVAGCEQVGGATDLLNTSSHISLRGLAFILASGPSKRGSGH</sequence>
<dbReference type="Proteomes" id="UP001604277">
    <property type="component" value="Unassembled WGS sequence"/>
</dbReference>
<dbReference type="AlphaFoldDB" id="A0ABD1VMV6"/>
<name>A0ABD1VMV6_9LAMI</name>
<reference evidence="2" key="1">
    <citation type="submission" date="2024-07" db="EMBL/GenBank/DDBJ databases">
        <title>Two chromosome-level genome assemblies of Korean endemic species Abeliophyllum distichum and Forsythia ovata (Oleaceae).</title>
        <authorList>
            <person name="Jang H."/>
        </authorList>
    </citation>
    <scope>NUCLEOTIDE SEQUENCE [LARGE SCALE GENOMIC DNA]</scope>
</reference>
<keyword evidence="2" id="KW-1185">Reference proteome</keyword>
<organism evidence="1 2">
    <name type="scientific">Forsythia ovata</name>
    <dbReference type="NCBI Taxonomy" id="205694"/>
    <lineage>
        <taxon>Eukaryota</taxon>
        <taxon>Viridiplantae</taxon>
        <taxon>Streptophyta</taxon>
        <taxon>Embryophyta</taxon>
        <taxon>Tracheophyta</taxon>
        <taxon>Spermatophyta</taxon>
        <taxon>Magnoliopsida</taxon>
        <taxon>eudicotyledons</taxon>
        <taxon>Gunneridae</taxon>
        <taxon>Pentapetalae</taxon>
        <taxon>asterids</taxon>
        <taxon>lamiids</taxon>
        <taxon>Lamiales</taxon>
        <taxon>Oleaceae</taxon>
        <taxon>Forsythieae</taxon>
        <taxon>Forsythia</taxon>
    </lineage>
</organism>
<accession>A0ABD1VMV6</accession>
<evidence type="ECO:0000313" key="2">
    <source>
        <dbReference type="Proteomes" id="UP001604277"/>
    </source>
</evidence>
<protein>
    <submittedName>
        <fullName evidence="1">Uncharacterized protein</fullName>
    </submittedName>
</protein>